<dbReference type="EMBL" id="JADKGY010000022">
    <property type="protein sequence ID" value="MBK9983639.1"/>
    <property type="molecule type" value="Genomic_DNA"/>
</dbReference>
<accession>A0A9D7SWU8</accession>
<evidence type="ECO:0000313" key="2">
    <source>
        <dbReference type="Proteomes" id="UP000808337"/>
    </source>
</evidence>
<protein>
    <submittedName>
        <fullName evidence="1">Uncharacterized protein</fullName>
    </submittedName>
</protein>
<reference evidence="1 2" key="1">
    <citation type="submission" date="2020-10" db="EMBL/GenBank/DDBJ databases">
        <title>Connecting structure to function with the recovery of over 1000 high-quality activated sludge metagenome-assembled genomes encoding full-length rRNA genes using long-read sequencing.</title>
        <authorList>
            <person name="Singleton C.M."/>
            <person name="Petriglieri F."/>
            <person name="Kristensen J.M."/>
            <person name="Kirkegaard R.H."/>
            <person name="Michaelsen T.Y."/>
            <person name="Andersen M.H."/>
            <person name="Karst S.M."/>
            <person name="Dueholm M.S."/>
            <person name="Nielsen P.H."/>
            <person name="Albertsen M."/>
        </authorList>
    </citation>
    <scope>NUCLEOTIDE SEQUENCE [LARGE SCALE GENOMIC DNA]</scope>
    <source>
        <strain evidence="1">Ribe_18-Q3-R11-54_MAXAC.273</strain>
    </source>
</reference>
<comment type="caution">
    <text evidence="1">The sequence shown here is derived from an EMBL/GenBank/DDBJ whole genome shotgun (WGS) entry which is preliminary data.</text>
</comment>
<dbReference type="Proteomes" id="UP000808337">
    <property type="component" value="Unassembled WGS sequence"/>
</dbReference>
<gene>
    <name evidence="1" type="ORF">IPP15_14875</name>
</gene>
<proteinExistence type="predicted"/>
<name>A0A9D7SWU8_9BACT</name>
<organism evidence="1 2">
    <name type="scientific">Candidatus Opimibacter skivensis</name>
    <dbReference type="NCBI Taxonomy" id="2982028"/>
    <lineage>
        <taxon>Bacteria</taxon>
        <taxon>Pseudomonadati</taxon>
        <taxon>Bacteroidota</taxon>
        <taxon>Saprospiria</taxon>
        <taxon>Saprospirales</taxon>
        <taxon>Saprospiraceae</taxon>
        <taxon>Candidatus Opimibacter</taxon>
    </lineage>
</organism>
<evidence type="ECO:0000313" key="1">
    <source>
        <dbReference type="EMBL" id="MBK9983639.1"/>
    </source>
</evidence>
<sequence>MASYLQVEARLNGDLNGHPILNISHENSEALKIYFQLAQSFTNKDSLLILNPLFYEVDWESGIPTGFFGDSSFVFNIKDDLYGYTKSFGMQIVMSKNSTSITSIRSLFYICDASLNELDNQKPGMHNFSGHVIESNAKDELLNLYCFHQGDIVDISSIKTFSVVKIARHNYGYSLITENLQTHLLNWLGSLLKEKLISSFHGVDPRSFTGIWDNDFLLPCCTSHIKKMPCQSMVEAFLEEYNQIKVLKENNRLLEVFDLAYLIGDFDGHCSSKDSLDEFIRDNIYYNWYLENIDGGPDYNPGGDWNNHSPIQTQFFPTNKKPPDRF</sequence>
<dbReference type="AlphaFoldDB" id="A0A9D7SWU8"/>